<dbReference type="GeneID" id="78381512"/>
<sequence>MKNILLFGFIFGTAFPLISHAATLQQQLSDVAQAEQQGQSEEQARWEYYQQEREYHYEQYIKERNRRIAAANARAHAREVERLKDKARDQAYQDQLRQLQVEKGKLEVQQLAGRTQRNDEFLTQDLKKQAAETDVIQSQADANRDNAEGNKALMTSQGKALETKAGKWFN</sequence>
<protein>
    <submittedName>
        <fullName evidence="3">Phage protein</fullName>
    </submittedName>
</protein>
<keyword evidence="4" id="KW-1185">Reference proteome</keyword>
<evidence type="ECO:0000313" key="3">
    <source>
        <dbReference type="EMBL" id="KFC79349.1"/>
    </source>
</evidence>
<dbReference type="OrthoDB" id="6573110at2"/>
<feature type="signal peptide" evidence="2">
    <location>
        <begin position="1"/>
        <end position="21"/>
    </location>
</feature>
<accession>A0A085G6K4</accession>
<evidence type="ECO:0000256" key="2">
    <source>
        <dbReference type="SAM" id="SignalP"/>
    </source>
</evidence>
<dbReference type="STRING" id="910964.GEAM_3157"/>
<feature type="chain" id="PRO_5001790800" evidence="2">
    <location>
        <begin position="22"/>
        <end position="170"/>
    </location>
</feature>
<dbReference type="AlphaFoldDB" id="A0A085G6K4"/>
<gene>
    <name evidence="3" type="ORF">GEAM_3157</name>
</gene>
<dbReference type="EMBL" id="JMPJ01000065">
    <property type="protein sequence ID" value="KFC79349.1"/>
    <property type="molecule type" value="Genomic_DNA"/>
</dbReference>
<evidence type="ECO:0000256" key="1">
    <source>
        <dbReference type="SAM" id="Coils"/>
    </source>
</evidence>
<dbReference type="InterPro" id="IPR020231">
    <property type="entry name" value="Uncharacterised_YfgI"/>
</dbReference>
<name>A0A085G6K4_EWIA3</name>
<proteinExistence type="predicted"/>
<dbReference type="eggNOG" id="ENOG5031FD2">
    <property type="taxonomic scope" value="Bacteria"/>
</dbReference>
<reference evidence="3 4" key="1">
    <citation type="submission" date="2014-05" db="EMBL/GenBank/DDBJ databases">
        <title>ATOL: Assembling a taxonomically balanced genome-scale reconstruction of the evolutionary history of the Enterobacteriaceae.</title>
        <authorList>
            <person name="Plunkett G.III."/>
            <person name="Neeno-Eckwall E.C."/>
            <person name="Glasner J.D."/>
            <person name="Perna N.T."/>
        </authorList>
    </citation>
    <scope>NUCLEOTIDE SEQUENCE [LARGE SCALE GENOMIC DNA]</scope>
    <source>
        <strain evidence="3 4">ATCC 33852</strain>
    </source>
</reference>
<keyword evidence="2" id="KW-0732">Signal</keyword>
<dbReference type="Pfam" id="PF17358">
    <property type="entry name" value="DUF5384"/>
    <property type="match status" value="1"/>
</dbReference>
<feature type="coiled-coil region" evidence="1">
    <location>
        <begin position="70"/>
        <end position="109"/>
    </location>
</feature>
<organism evidence="3 4">
    <name type="scientific">Ewingella americana (strain ATCC 33852 / DSM 4580 / CCUG 14506 / JCM 5911 / LMG 7869 / NCTC 12157 / CDC 1468-78)</name>
    <dbReference type="NCBI Taxonomy" id="910964"/>
    <lineage>
        <taxon>Bacteria</taxon>
        <taxon>Pseudomonadati</taxon>
        <taxon>Pseudomonadota</taxon>
        <taxon>Gammaproteobacteria</taxon>
        <taxon>Enterobacterales</taxon>
        <taxon>Yersiniaceae</taxon>
        <taxon>Ewingella</taxon>
    </lineage>
</organism>
<comment type="caution">
    <text evidence="3">The sequence shown here is derived from an EMBL/GenBank/DDBJ whole genome shotgun (WGS) entry which is preliminary data.</text>
</comment>
<dbReference type="RefSeq" id="WP_034793245.1">
    <property type="nucleotide sequence ID" value="NZ_JMPJ01000065.1"/>
</dbReference>
<dbReference type="Proteomes" id="UP000028640">
    <property type="component" value="Unassembled WGS sequence"/>
</dbReference>
<keyword evidence="1" id="KW-0175">Coiled coil</keyword>
<evidence type="ECO:0000313" key="4">
    <source>
        <dbReference type="Proteomes" id="UP000028640"/>
    </source>
</evidence>